<keyword evidence="2" id="KW-1185">Reference proteome</keyword>
<protein>
    <submittedName>
        <fullName evidence="1">(Mediterranean fruit fly) hypothetical protein</fullName>
    </submittedName>
</protein>
<sequence length="102" mass="11110">MCIHPHASEYFCLSACLSVCLCNCIRKTQSFVFISSLGGCTRECGGAGKVGQTMQAHTVCVEGQWSSRTNYASIRNQEVSATGNSCTITIDPVCSEQKHRRK</sequence>
<evidence type="ECO:0000313" key="1">
    <source>
        <dbReference type="EMBL" id="CAD7006494.1"/>
    </source>
</evidence>
<evidence type="ECO:0000313" key="2">
    <source>
        <dbReference type="Proteomes" id="UP000606786"/>
    </source>
</evidence>
<dbReference type="Proteomes" id="UP000606786">
    <property type="component" value="Unassembled WGS sequence"/>
</dbReference>
<accession>A0A811V6H4</accession>
<dbReference type="EMBL" id="CAJHJT010000034">
    <property type="protein sequence ID" value="CAD7006494.1"/>
    <property type="molecule type" value="Genomic_DNA"/>
</dbReference>
<name>A0A811V6H4_CERCA</name>
<reference evidence="1" key="1">
    <citation type="submission" date="2020-11" db="EMBL/GenBank/DDBJ databases">
        <authorList>
            <person name="Whitehead M."/>
        </authorList>
    </citation>
    <scope>NUCLEOTIDE SEQUENCE</scope>
    <source>
        <strain evidence="1">EGII</strain>
    </source>
</reference>
<organism evidence="1 2">
    <name type="scientific">Ceratitis capitata</name>
    <name type="common">Mediterranean fruit fly</name>
    <name type="synonym">Tephritis capitata</name>
    <dbReference type="NCBI Taxonomy" id="7213"/>
    <lineage>
        <taxon>Eukaryota</taxon>
        <taxon>Metazoa</taxon>
        <taxon>Ecdysozoa</taxon>
        <taxon>Arthropoda</taxon>
        <taxon>Hexapoda</taxon>
        <taxon>Insecta</taxon>
        <taxon>Pterygota</taxon>
        <taxon>Neoptera</taxon>
        <taxon>Endopterygota</taxon>
        <taxon>Diptera</taxon>
        <taxon>Brachycera</taxon>
        <taxon>Muscomorpha</taxon>
        <taxon>Tephritoidea</taxon>
        <taxon>Tephritidae</taxon>
        <taxon>Ceratitis</taxon>
        <taxon>Ceratitis</taxon>
    </lineage>
</organism>
<comment type="caution">
    <text evidence="1">The sequence shown here is derived from an EMBL/GenBank/DDBJ whole genome shotgun (WGS) entry which is preliminary data.</text>
</comment>
<dbReference type="AlphaFoldDB" id="A0A811V6H4"/>
<proteinExistence type="predicted"/>
<gene>
    <name evidence="1" type="ORF">CCAP1982_LOCUS14811</name>
</gene>